<sequence length="50" mass="5783">MEDLIVAPINIGDAIYFVAKGKLVMKRNIFYSYILLNKQQKKKNNIPLKS</sequence>
<dbReference type="EMBL" id="HG996469">
    <property type="protein sequence ID" value="CAG1841779.1"/>
    <property type="molecule type" value="Genomic_DNA"/>
</dbReference>
<protein>
    <submittedName>
        <fullName evidence="2">(wild Malaysian banana) hypothetical protein</fullName>
    </submittedName>
</protein>
<dbReference type="EMBL" id="HG996469">
    <property type="protein sequence ID" value="CAG1841778.1"/>
    <property type="molecule type" value="Genomic_DNA"/>
</dbReference>
<name>A0A8D7A371_MUSAM</name>
<organism evidence="2">
    <name type="scientific">Musa acuminata subsp. malaccensis</name>
    <name type="common">Wild banana</name>
    <name type="synonym">Musa malaccensis</name>
    <dbReference type="NCBI Taxonomy" id="214687"/>
    <lineage>
        <taxon>Eukaryota</taxon>
        <taxon>Viridiplantae</taxon>
        <taxon>Streptophyta</taxon>
        <taxon>Embryophyta</taxon>
        <taxon>Tracheophyta</taxon>
        <taxon>Spermatophyta</taxon>
        <taxon>Magnoliopsida</taxon>
        <taxon>Liliopsida</taxon>
        <taxon>Zingiberales</taxon>
        <taxon>Musaceae</taxon>
        <taxon>Musa</taxon>
    </lineage>
</organism>
<dbReference type="AlphaFoldDB" id="A0A8D7A371"/>
<evidence type="ECO:0000313" key="2">
    <source>
        <dbReference type="EMBL" id="CAG1841779.1"/>
    </source>
</evidence>
<evidence type="ECO:0000313" key="1">
    <source>
        <dbReference type="EMBL" id="CAG1841778.1"/>
    </source>
</evidence>
<reference evidence="2" key="1">
    <citation type="submission" date="2021-03" db="EMBL/GenBank/DDBJ databases">
        <authorList>
            <consortium name="Genoscope - CEA"/>
            <person name="William W."/>
        </authorList>
    </citation>
    <scope>NUCLEOTIDE SEQUENCE</scope>
    <source>
        <strain evidence="2">Doubled-haploid Pahang</strain>
    </source>
</reference>
<gene>
    <name evidence="1" type="ORF">GSMUA_115730.1</name>
    <name evidence="2" type="ORF">GSMUA_115740.1</name>
</gene>
<accession>A0A8D7A371</accession>
<proteinExistence type="predicted"/>